<evidence type="ECO:0000256" key="2">
    <source>
        <dbReference type="SAM" id="SignalP"/>
    </source>
</evidence>
<dbReference type="AlphaFoldDB" id="A0A6A6XND7"/>
<dbReference type="PANTHER" id="PTHR22935">
    <property type="entry name" value="PENICILLIN-BINDING PROTEIN"/>
    <property type="match status" value="1"/>
</dbReference>
<evidence type="ECO:0000313" key="5">
    <source>
        <dbReference type="EMBL" id="KAF2797455.1"/>
    </source>
</evidence>
<dbReference type="Proteomes" id="UP000799757">
    <property type="component" value="Unassembled WGS sequence"/>
</dbReference>
<dbReference type="SUPFAM" id="SSF56601">
    <property type="entry name" value="beta-lactamase/transpeptidase-like"/>
    <property type="match status" value="1"/>
</dbReference>
<sequence length="591" mass="65254">MLPLILCFLYVALVSAKCYEPSQAHPLPELDPNDAVLTDAFAAVSAALTLAVDGPEFAATSFSVEVTSSKESLWSYHHTARERNASRPDIPTVNSDALYRIASISKIFTVLGVLYQHAAGNMSLDDPIDKYIAELKGEQEGSIPWKDITLRSLASQLSGIPRDCVLPKPRIHGCFTFAVAQADIINSDKLSPYAPEQFGFPPVSRDGLIECDEYAPNYKPSCGEADLIKVVTSAAPVFAPNQKSTYSNIAFELLGVAIEKVTNQTYESYINDAIFKPLNMTKSTLSTPPDSAGVIPLEPHYWGIDAGIQNPTGGIYSSAADLSKLLRYILTHYNSITHAANWVHPVSPSNGLHSFYGMPWEIFHTDRILEKSQRTVKFITKSGGLPGYTSIIITVPEYDLGFTILLAGNFDLFEKIREAVTVTVVRAAEQVVIKQLQKRYAGTYASPNPELNSSMTLVADHRGLVVTEFISNATDVMATDLLLAFGRKSEDFYVQLVPTLLYRNETAQSGELWRIVVAAERTEEERDIWDDFCMTEVGAVRYAGLPANEIAFWDGKGKEFKKLEIVGFRATLSRIKNNDARPALKQEIFEL</sequence>
<gene>
    <name evidence="5" type="ORF">K505DRAFT_372467</name>
</gene>
<dbReference type="Pfam" id="PF00144">
    <property type="entry name" value="Beta-lactamase"/>
    <property type="match status" value="1"/>
</dbReference>
<dbReference type="InterPro" id="IPR001466">
    <property type="entry name" value="Beta-lactam-related"/>
</dbReference>
<feature type="chain" id="PRO_5025555210" evidence="2">
    <location>
        <begin position="17"/>
        <end position="591"/>
    </location>
</feature>
<dbReference type="InterPro" id="IPR012338">
    <property type="entry name" value="Beta-lactam/transpept-like"/>
</dbReference>
<dbReference type="InterPro" id="IPR058664">
    <property type="entry name" value="ARB_00930-like_C"/>
</dbReference>
<dbReference type="Pfam" id="PF26335">
    <property type="entry name" value="ARB_00930_C"/>
    <property type="match status" value="1"/>
</dbReference>
<comment type="similarity">
    <text evidence="1">Belongs to the beta-lactamase family.</text>
</comment>
<evidence type="ECO:0000259" key="4">
    <source>
        <dbReference type="Pfam" id="PF26335"/>
    </source>
</evidence>
<name>A0A6A6XND7_9PLEO</name>
<accession>A0A6A6XND7</accession>
<keyword evidence="6" id="KW-1185">Reference proteome</keyword>
<evidence type="ECO:0000313" key="6">
    <source>
        <dbReference type="Proteomes" id="UP000799757"/>
    </source>
</evidence>
<feature type="signal peptide" evidence="2">
    <location>
        <begin position="1"/>
        <end position="16"/>
    </location>
</feature>
<proteinExistence type="inferred from homology"/>
<evidence type="ECO:0000256" key="1">
    <source>
        <dbReference type="ARBA" id="ARBA00038473"/>
    </source>
</evidence>
<dbReference type="EMBL" id="MU001806">
    <property type="protein sequence ID" value="KAF2797455.1"/>
    <property type="molecule type" value="Genomic_DNA"/>
</dbReference>
<organism evidence="5 6">
    <name type="scientific">Melanomma pulvis-pyrius CBS 109.77</name>
    <dbReference type="NCBI Taxonomy" id="1314802"/>
    <lineage>
        <taxon>Eukaryota</taxon>
        <taxon>Fungi</taxon>
        <taxon>Dikarya</taxon>
        <taxon>Ascomycota</taxon>
        <taxon>Pezizomycotina</taxon>
        <taxon>Dothideomycetes</taxon>
        <taxon>Pleosporomycetidae</taxon>
        <taxon>Pleosporales</taxon>
        <taxon>Melanommataceae</taxon>
        <taxon>Melanomma</taxon>
    </lineage>
</organism>
<dbReference type="InterPro" id="IPR051478">
    <property type="entry name" value="Beta-lactamase-like_AB/R"/>
</dbReference>
<dbReference type="Gene3D" id="3.40.710.10">
    <property type="entry name" value="DD-peptidase/beta-lactamase superfamily"/>
    <property type="match status" value="1"/>
</dbReference>
<dbReference type="OrthoDB" id="5946976at2759"/>
<feature type="domain" description="Beta-lactamase-related" evidence="3">
    <location>
        <begin position="89"/>
        <end position="411"/>
    </location>
</feature>
<protein>
    <submittedName>
        <fullName evidence="5">Beta-lactamase/transpeptidase-like protein</fullName>
    </submittedName>
</protein>
<reference evidence="5" key="1">
    <citation type="journal article" date="2020" name="Stud. Mycol.">
        <title>101 Dothideomycetes genomes: a test case for predicting lifestyles and emergence of pathogens.</title>
        <authorList>
            <person name="Haridas S."/>
            <person name="Albert R."/>
            <person name="Binder M."/>
            <person name="Bloem J."/>
            <person name="Labutti K."/>
            <person name="Salamov A."/>
            <person name="Andreopoulos B."/>
            <person name="Baker S."/>
            <person name="Barry K."/>
            <person name="Bills G."/>
            <person name="Bluhm B."/>
            <person name="Cannon C."/>
            <person name="Castanera R."/>
            <person name="Culley D."/>
            <person name="Daum C."/>
            <person name="Ezra D."/>
            <person name="Gonzalez J."/>
            <person name="Henrissat B."/>
            <person name="Kuo A."/>
            <person name="Liang C."/>
            <person name="Lipzen A."/>
            <person name="Lutzoni F."/>
            <person name="Magnuson J."/>
            <person name="Mondo S."/>
            <person name="Nolan M."/>
            <person name="Ohm R."/>
            <person name="Pangilinan J."/>
            <person name="Park H.-J."/>
            <person name="Ramirez L."/>
            <person name="Alfaro M."/>
            <person name="Sun H."/>
            <person name="Tritt A."/>
            <person name="Yoshinaga Y."/>
            <person name="Zwiers L.-H."/>
            <person name="Turgeon B."/>
            <person name="Goodwin S."/>
            <person name="Spatafora J."/>
            <person name="Crous P."/>
            <person name="Grigoriev I."/>
        </authorList>
    </citation>
    <scope>NUCLEOTIDE SEQUENCE</scope>
    <source>
        <strain evidence="5">CBS 109.77</strain>
    </source>
</reference>
<evidence type="ECO:0000259" key="3">
    <source>
        <dbReference type="Pfam" id="PF00144"/>
    </source>
</evidence>
<feature type="domain" description="Beta-lactamase-like ARB-00930-like C-terminal" evidence="4">
    <location>
        <begin position="434"/>
        <end position="574"/>
    </location>
</feature>
<dbReference type="PANTHER" id="PTHR22935:SF95">
    <property type="entry name" value="BETA-LACTAMASE-LIKE 1-RELATED"/>
    <property type="match status" value="1"/>
</dbReference>
<keyword evidence="2" id="KW-0732">Signal</keyword>